<dbReference type="Proteomes" id="UP000265040">
    <property type="component" value="Unassembled WGS sequence"/>
</dbReference>
<accession>A0A3Q1J3T4</accession>
<dbReference type="Ensembl" id="ENSATET00000010162.3">
    <property type="protein sequence ID" value="ENSATEP00000009986.2"/>
    <property type="gene ID" value="ENSATEG00000007013.3"/>
</dbReference>
<evidence type="ECO:0000313" key="2">
    <source>
        <dbReference type="Proteomes" id="UP000265040"/>
    </source>
</evidence>
<evidence type="ECO:0000313" key="1">
    <source>
        <dbReference type="Ensembl" id="ENSATEP00000009986.2"/>
    </source>
</evidence>
<name>A0A3Q1J3T4_ANATE</name>
<dbReference type="AlphaFoldDB" id="A0A3Q1J3T4"/>
<sequence length="130" mass="14838">ELSKSVYFCSLIKYCLTASALGVFGLSSESQAEDHIIIMSRPKQIQVYCTPVKPNILVCWATAMDTWRKQALEAVELNEKDDWARLREALKHVYEDLCWFFVAQPTTLAIVENLKYPGNLVDNKALNRLV</sequence>
<keyword evidence="2" id="KW-1185">Reference proteome</keyword>
<protein>
    <submittedName>
        <fullName evidence="1">Uncharacterized protein</fullName>
    </submittedName>
</protein>
<organism evidence="1 2">
    <name type="scientific">Anabas testudineus</name>
    <name type="common">Climbing perch</name>
    <name type="synonym">Anthias testudineus</name>
    <dbReference type="NCBI Taxonomy" id="64144"/>
    <lineage>
        <taxon>Eukaryota</taxon>
        <taxon>Metazoa</taxon>
        <taxon>Chordata</taxon>
        <taxon>Craniata</taxon>
        <taxon>Vertebrata</taxon>
        <taxon>Euteleostomi</taxon>
        <taxon>Actinopterygii</taxon>
        <taxon>Neopterygii</taxon>
        <taxon>Teleostei</taxon>
        <taxon>Neoteleostei</taxon>
        <taxon>Acanthomorphata</taxon>
        <taxon>Anabantaria</taxon>
        <taxon>Anabantiformes</taxon>
        <taxon>Anabantoidei</taxon>
        <taxon>Anabantidae</taxon>
        <taxon>Anabas</taxon>
    </lineage>
</organism>
<dbReference type="STRING" id="64144.ENSATEP00000009986"/>
<proteinExistence type="predicted"/>
<reference evidence="1" key="2">
    <citation type="submission" date="2025-09" db="UniProtKB">
        <authorList>
            <consortium name="Ensembl"/>
        </authorList>
    </citation>
    <scope>IDENTIFICATION</scope>
</reference>
<dbReference type="InParanoid" id="A0A3Q1J3T4"/>
<reference evidence="1" key="1">
    <citation type="submission" date="2025-08" db="UniProtKB">
        <authorList>
            <consortium name="Ensembl"/>
        </authorList>
    </citation>
    <scope>IDENTIFICATION</scope>
</reference>